<dbReference type="Proteomes" id="UP000054363">
    <property type="component" value="Unassembled WGS sequence"/>
</dbReference>
<evidence type="ECO:0000313" key="1">
    <source>
        <dbReference type="EMBL" id="KFZ31512.1"/>
    </source>
</evidence>
<dbReference type="RefSeq" id="WP_034773833.1">
    <property type="nucleotide sequence ID" value="NZ_JPER01000001.1"/>
</dbReference>
<dbReference type="OrthoDB" id="570215at2"/>
<evidence type="ECO:0000313" key="2">
    <source>
        <dbReference type="Proteomes" id="UP000054363"/>
    </source>
</evidence>
<dbReference type="InterPro" id="IPR027417">
    <property type="entry name" value="P-loop_NTPase"/>
</dbReference>
<sequence length="262" mass="30245">MPRVIAKQDTLNELNKNYQQTELKAPVFLNSVPKCGTHLLRNIFRMFVPVAQQYHETFIQIPVLQQHLSAFNPAHPRLSWGHLLFSDTSAMALHQARHLVIVRDPYDWVLARARFFLSDNFQGSMENLKSGRVTIEEVLNMMIFGIYQKAPTLNEIYTHNAVAWLGTGIQLVRYEEVIKHLKALDEPAAEVYFTDLLRPLGLDRLPDDWRERVRVGSDREQSGTYRDNLKNTAFEIPAELPDAQKELVEYAAPGLRRLLGYF</sequence>
<dbReference type="EMBL" id="JPER01000001">
    <property type="protein sequence ID" value="KFZ31512.1"/>
    <property type="molecule type" value="Genomic_DNA"/>
</dbReference>
<evidence type="ECO:0008006" key="3">
    <source>
        <dbReference type="Google" id="ProtNLM"/>
    </source>
</evidence>
<dbReference type="AlphaFoldDB" id="A0A094IWM3"/>
<reference evidence="1 2" key="1">
    <citation type="submission" date="2014-06" db="EMBL/GenBank/DDBJ databases">
        <title>The draft genome sequence of Idiomarina salinarum ISL-52.</title>
        <authorList>
            <person name="Du J."/>
            <person name="Shao Z."/>
        </authorList>
    </citation>
    <scope>NUCLEOTIDE SEQUENCE [LARGE SCALE GENOMIC DNA]</scope>
    <source>
        <strain evidence="1 2">ISL-52</strain>
    </source>
</reference>
<name>A0A094IWM3_9GAMM</name>
<dbReference type="eggNOG" id="ENOG502Z8S8">
    <property type="taxonomic scope" value="Bacteria"/>
</dbReference>
<comment type="caution">
    <text evidence="1">The sequence shown here is derived from an EMBL/GenBank/DDBJ whole genome shotgun (WGS) entry which is preliminary data.</text>
</comment>
<organism evidence="1 2">
    <name type="scientific">Pseudidiomarina salinarum</name>
    <dbReference type="NCBI Taxonomy" id="435908"/>
    <lineage>
        <taxon>Bacteria</taxon>
        <taxon>Pseudomonadati</taxon>
        <taxon>Pseudomonadota</taxon>
        <taxon>Gammaproteobacteria</taxon>
        <taxon>Alteromonadales</taxon>
        <taxon>Idiomarinaceae</taxon>
        <taxon>Pseudidiomarina</taxon>
    </lineage>
</organism>
<dbReference type="Gene3D" id="3.40.50.300">
    <property type="entry name" value="P-loop containing nucleotide triphosphate hydrolases"/>
    <property type="match status" value="1"/>
</dbReference>
<accession>A0A094IWM3</accession>
<protein>
    <recommendedName>
        <fullName evidence="3">Sulfotransferase domain-containing protein</fullName>
    </recommendedName>
</protein>
<gene>
    <name evidence="1" type="ORF">IDSA_02035</name>
</gene>
<proteinExistence type="predicted"/>
<dbReference type="SUPFAM" id="SSF52540">
    <property type="entry name" value="P-loop containing nucleoside triphosphate hydrolases"/>
    <property type="match status" value="1"/>
</dbReference>
<keyword evidence="2" id="KW-1185">Reference proteome</keyword>